<feature type="region of interest" description="Disordered" evidence="4">
    <location>
        <begin position="344"/>
        <end position="382"/>
    </location>
</feature>
<keyword evidence="2 3" id="KW-0175">Coiled coil</keyword>
<evidence type="ECO:0000256" key="2">
    <source>
        <dbReference type="ARBA" id="ARBA00023054"/>
    </source>
</evidence>
<dbReference type="GeneID" id="5888478"/>
<gene>
    <name evidence="7" type="ORF">MONBRDRAFT_19712</name>
</gene>
<dbReference type="Pfam" id="PF21673">
    <property type="entry name" value="CCDC93_N"/>
    <property type="match status" value="1"/>
</dbReference>
<dbReference type="PANTHER" id="PTHR16441">
    <property type="entry name" value="FIDIPIDINE"/>
    <property type="match status" value="1"/>
</dbReference>
<feature type="region of interest" description="Disordered" evidence="4">
    <location>
        <begin position="164"/>
        <end position="205"/>
    </location>
</feature>
<reference evidence="7 8" key="1">
    <citation type="journal article" date="2008" name="Nature">
        <title>The genome of the choanoflagellate Monosiga brevicollis and the origin of metazoans.</title>
        <authorList>
            <consortium name="JGI Sequencing"/>
            <person name="King N."/>
            <person name="Westbrook M.J."/>
            <person name="Young S.L."/>
            <person name="Kuo A."/>
            <person name="Abedin M."/>
            <person name="Chapman J."/>
            <person name="Fairclough S."/>
            <person name="Hellsten U."/>
            <person name="Isogai Y."/>
            <person name="Letunic I."/>
            <person name="Marr M."/>
            <person name="Pincus D."/>
            <person name="Putnam N."/>
            <person name="Rokas A."/>
            <person name="Wright K.J."/>
            <person name="Zuzow R."/>
            <person name="Dirks W."/>
            <person name="Good M."/>
            <person name="Goodstein D."/>
            <person name="Lemons D."/>
            <person name="Li W."/>
            <person name="Lyons J.B."/>
            <person name="Morris A."/>
            <person name="Nichols S."/>
            <person name="Richter D.J."/>
            <person name="Salamov A."/>
            <person name="Bork P."/>
            <person name="Lim W.A."/>
            <person name="Manning G."/>
            <person name="Miller W.T."/>
            <person name="McGinnis W."/>
            <person name="Shapiro H."/>
            <person name="Tjian R."/>
            <person name="Grigoriev I.V."/>
            <person name="Rokhsar D."/>
        </authorList>
    </citation>
    <scope>NUCLEOTIDE SEQUENCE [LARGE SCALE GENOMIC DNA]</scope>
    <source>
        <strain evidence="8">MX1 / ATCC 50154</strain>
    </source>
</reference>
<evidence type="ECO:0000259" key="5">
    <source>
        <dbReference type="Pfam" id="PF09762"/>
    </source>
</evidence>
<keyword evidence="8" id="KW-1185">Reference proteome</keyword>
<dbReference type="STRING" id="81824.A9UR30"/>
<feature type="coiled-coil region" evidence="3">
    <location>
        <begin position="550"/>
        <end position="584"/>
    </location>
</feature>
<evidence type="ECO:0000313" key="8">
    <source>
        <dbReference type="Proteomes" id="UP000001357"/>
    </source>
</evidence>
<feature type="domain" description="CCDC93 coiled-coil" evidence="5">
    <location>
        <begin position="189"/>
        <end position="615"/>
    </location>
</feature>
<dbReference type="PANTHER" id="PTHR16441:SF0">
    <property type="entry name" value="COILED-COIL DOMAIN-CONTAINING PROTEIN 93"/>
    <property type="match status" value="1"/>
</dbReference>
<dbReference type="KEGG" id="mbr:MONBRDRAFT_19712"/>
<evidence type="ECO:0000313" key="7">
    <source>
        <dbReference type="EMBL" id="EDQ91848.1"/>
    </source>
</evidence>
<dbReference type="InterPro" id="IPR019159">
    <property type="entry name" value="CCDC93_CC"/>
</dbReference>
<dbReference type="EMBL" id="CH991544">
    <property type="protein sequence ID" value="EDQ91848.1"/>
    <property type="molecule type" value="Genomic_DNA"/>
</dbReference>
<dbReference type="FunCoup" id="A9UR30">
    <property type="interactions" value="888"/>
</dbReference>
<feature type="compositionally biased region" description="Basic and acidic residues" evidence="4">
    <location>
        <begin position="164"/>
        <end position="176"/>
    </location>
</feature>
<evidence type="ECO:0000256" key="4">
    <source>
        <dbReference type="SAM" id="MobiDB-lite"/>
    </source>
</evidence>
<name>A9UR30_MONBE</name>
<sequence>MAASAGSVFANVKKGIKAKAYDAEGQEVAFDVRDDEEQSVKLSETVDLLLAAGYFRARIKGLSAFDKVVGGMTWCITASNVDVDVDLLFQENSTIGQKIALTEKIVAALPIMKCPHRLEPHQIQGLDFIHIYPVIQWLVKKAIETREERALQIRRRALFVFGQHEESPEEAKRQERLPATQRSSHDTKEHYAPKRRYRAPALGSAPDEATAVETTLLEYGQRYGIRRKQAKAKSAKEAAVAASLGADDTDDAAAEEEARRLDQLMQTMGEAGEDKVSKARLGSIIEQSTNVISKLSDEYRAHAAEVAKADEGRQGGVAAHKRAVQSLNKRIDAAQSDLDALQAQRDETHRRYESAKARLAEAQTEHAQLEEEARQLDGLEGDESNKPIIEKLRTLLATMDDLKARQGAFKATCQAEMERLQGEIEGLRATGAIQVDDERAQAVQQQLQEEQARLDKAKISASKRNRQVAYLERQLDQIPSRSELKQYQRRFVELYEQINAKHRETQHYFALYNTLSDTKSYMMNENSLLQSIQETFPKAVLSTNNKRAFLDQLAKIVDGIDNNKERLREKEGSARERRDQLSQVHLALIETERRYFKAVRDYEQDMKRNAKLAAQLAAKTGSA</sequence>
<comment type="similarity">
    <text evidence="1">Belongs to the CCDC93 family.</text>
</comment>
<feature type="compositionally biased region" description="Basic and acidic residues" evidence="4">
    <location>
        <begin position="183"/>
        <end position="192"/>
    </location>
</feature>
<dbReference type="OMA" id="YERQEAP"/>
<evidence type="ECO:0000256" key="3">
    <source>
        <dbReference type="SAM" id="Coils"/>
    </source>
</evidence>
<accession>A9UR30</accession>
<dbReference type="Proteomes" id="UP000001357">
    <property type="component" value="Unassembled WGS sequence"/>
</dbReference>
<evidence type="ECO:0000259" key="6">
    <source>
        <dbReference type="Pfam" id="PF21673"/>
    </source>
</evidence>
<dbReference type="InParanoid" id="A9UR30"/>
<protein>
    <recommendedName>
        <fullName evidence="9">Coiled-coil domain-containing protein 93</fullName>
    </recommendedName>
</protein>
<organism evidence="7 8">
    <name type="scientific">Monosiga brevicollis</name>
    <name type="common">Choanoflagellate</name>
    <dbReference type="NCBI Taxonomy" id="81824"/>
    <lineage>
        <taxon>Eukaryota</taxon>
        <taxon>Choanoflagellata</taxon>
        <taxon>Craspedida</taxon>
        <taxon>Salpingoecidae</taxon>
        <taxon>Monosiga</taxon>
    </lineage>
</organism>
<dbReference type="eggNOG" id="KOG2701">
    <property type="taxonomic scope" value="Eukaryota"/>
</dbReference>
<feature type="coiled-coil region" evidence="3">
    <location>
        <begin position="410"/>
        <end position="460"/>
    </location>
</feature>
<dbReference type="Pfam" id="PF09762">
    <property type="entry name" value="CCDC93_CC"/>
    <property type="match status" value="1"/>
</dbReference>
<evidence type="ECO:0008006" key="9">
    <source>
        <dbReference type="Google" id="ProtNLM"/>
    </source>
</evidence>
<dbReference type="InterPro" id="IPR048747">
    <property type="entry name" value="CCDC93_N"/>
</dbReference>
<dbReference type="InterPro" id="IPR039116">
    <property type="entry name" value="CCDC93"/>
</dbReference>
<feature type="domain" description="CCDC93 N-terminal" evidence="6">
    <location>
        <begin position="37"/>
        <end position="143"/>
    </location>
</feature>
<proteinExistence type="inferred from homology"/>
<dbReference type="AlphaFoldDB" id="A9UR30"/>
<dbReference type="RefSeq" id="XP_001743134.1">
    <property type="nucleotide sequence ID" value="XM_001743082.1"/>
</dbReference>
<evidence type="ECO:0000256" key="1">
    <source>
        <dbReference type="ARBA" id="ARBA00007219"/>
    </source>
</evidence>
<dbReference type="GO" id="GO:0006893">
    <property type="term" value="P:Golgi to plasma membrane transport"/>
    <property type="evidence" value="ECO:0000318"/>
    <property type="project" value="GO_Central"/>
</dbReference>